<feature type="region of interest" description="Disordered" evidence="1">
    <location>
        <begin position="1"/>
        <end position="30"/>
    </location>
</feature>
<reference evidence="2" key="1">
    <citation type="submission" date="2013-11" db="EMBL/GenBank/DDBJ databases">
        <title>The Genome Sequence of Phytophthora parasitica CJ05E6.</title>
        <authorList>
            <consortium name="The Broad Institute Genomics Platform"/>
            <person name="Russ C."/>
            <person name="Tyler B."/>
            <person name="Panabieres F."/>
            <person name="Shan W."/>
            <person name="Tripathy S."/>
            <person name="Grunwald N."/>
            <person name="Machado M."/>
            <person name="Johnson C.S."/>
            <person name="Arredondo F."/>
            <person name="Hong C."/>
            <person name="Coffey M."/>
            <person name="Young S.K."/>
            <person name="Zeng Q."/>
            <person name="Gargeya S."/>
            <person name="Fitzgerald M."/>
            <person name="Abouelleil A."/>
            <person name="Alvarado L."/>
            <person name="Chapman S.B."/>
            <person name="Gainer-Dewar J."/>
            <person name="Goldberg J."/>
            <person name="Griggs A."/>
            <person name="Gujja S."/>
            <person name="Hansen M."/>
            <person name="Howarth C."/>
            <person name="Imamovic A."/>
            <person name="Ireland A."/>
            <person name="Larimer J."/>
            <person name="McCowan C."/>
            <person name="Murphy C."/>
            <person name="Pearson M."/>
            <person name="Poon T.W."/>
            <person name="Priest M."/>
            <person name="Roberts A."/>
            <person name="Saif S."/>
            <person name="Shea T."/>
            <person name="Sykes S."/>
            <person name="Wortman J."/>
            <person name="Nusbaum C."/>
            <person name="Birren B."/>
        </authorList>
    </citation>
    <scope>NUCLEOTIDE SEQUENCE [LARGE SCALE GENOMIC DNA]</scope>
    <source>
        <strain evidence="2">CJ05E6</strain>
    </source>
</reference>
<sequence length="92" mass="9720">MFSVAVEGAFSDSGSTSSGPLKRWGLSGSQATSPIVSFPSQLLTISIIEERVAWLEELGTIKNATDLVVGALLADGKHWCTLASIFGRGHTR</sequence>
<gene>
    <name evidence="2" type="ORF">L916_13849</name>
</gene>
<evidence type="ECO:0000313" key="2">
    <source>
        <dbReference type="EMBL" id="ETL33778.1"/>
    </source>
</evidence>
<dbReference type="EMBL" id="KI674470">
    <property type="protein sequence ID" value="ETL33778.1"/>
    <property type="molecule type" value="Genomic_DNA"/>
</dbReference>
<name>W2IK74_PHYNI</name>
<dbReference type="AlphaFoldDB" id="W2IK74"/>
<accession>W2IK74</accession>
<protein>
    <submittedName>
        <fullName evidence="2">Uncharacterized protein</fullName>
    </submittedName>
</protein>
<proteinExistence type="predicted"/>
<dbReference type="Proteomes" id="UP000053864">
    <property type="component" value="Unassembled WGS sequence"/>
</dbReference>
<organism evidence="2">
    <name type="scientific">Phytophthora nicotianae</name>
    <name type="common">Potato buckeye rot agent</name>
    <name type="synonym">Phytophthora parasitica</name>
    <dbReference type="NCBI Taxonomy" id="4792"/>
    <lineage>
        <taxon>Eukaryota</taxon>
        <taxon>Sar</taxon>
        <taxon>Stramenopiles</taxon>
        <taxon>Oomycota</taxon>
        <taxon>Peronosporomycetes</taxon>
        <taxon>Peronosporales</taxon>
        <taxon>Peronosporaceae</taxon>
        <taxon>Phytophthora</taxon>
    </lineage>
</organism>
<evidence type="ECO:0000256" key="1">
    <source>
        <dbReference type="SAM" id="MobiDB-lite"/>
    </source>
</evidence>